<gene>
    <name evidence="4" type="ORF">MOO47_03260</name>
</gene>
<proteinExistence type="predicted"/>
<dbReference type="InterPro" id="IPR047057">
    <property type="entry name" value="MerR_fam"/>
</dbReference>
<keyword evidence="1" id="KW-0238">DNA-binding</keyword>
<dbReference type="InterPro" id="IPR000551">
    <property type="entry name" value="MerR-type_HTH_dom"/>
</dbReference>
<dbReference type="PANTHER" id="PTHR30204:SF98">
    <property type="entry name" value="HTH-TYPE TRANSCRIPTIONAL REGULATOR ADHR"/>
    <property type="match status" value="1"/>
</dbReference>
<dbReference type="InterPro" id="IPR009061">
    <property type="entry name" value="DNA-bd_dom_put_sf"/>
</dbReference>
<dbReference type="Pfam" id="PF13411">
    <property type="entry name" value="MerR_1"/>
    <property type="match status" value="1"/>
</dbReference>
<name>A0ABY4PEG3_9LACO</name>
<dbReference type="RefSeq" id="WP_249513367.1">
    <property type="nucleotide sequence ID" value="NZ_CP093365.1"/>
</dbReference>
<evidence type="ECO:0000313" key="5">
    <source>
        <dbReference type="Proteomes" id="UP000831947"/>
    </source>
</evidence>
<sequence>MNIQKASELTNTSIDTIRYYEKIGLIPPIKRVHGIRHFDDHDIDWIKFSRHMRQAGLSIKALSHYLTLFQAGDQTIPKRIALLKEELQKLEQQEQNIQTAAEKLKFKINNYRSHMVQAEKSLRSFDTSAQRIH</sequence>
<dbReference type="CDD" id="cd01109">
    <property type="entry name" value="HTH_YyaN"/>
    <property type="match status" value="1"/>
</dbReference>
<evidence type="ECO:0000259" key="3">
    <source>
        <dbReference type="PROSITE" id="PS50937"/>
    </source>
</evidence>
<feature type="coiled-coil region" evidence="2">
    <location>
        <begin position="80"/>
        <end position="110"/>
    </location>
</feature>
<evidence type="ECO:0000256" key="2">
    <source>
        <dbReference type="SAM" id="Coils"/>
    </source>
</evidence>
<keyword evidence="5" id="KW-1185">Reference proteome</keyword>
<dbReference type="Proteomes" id="UP000831947">
    <property type="component" value="Chromosome"/>
</dbReference>
<dbReference type="EMBL" id="CP093365">
    <property type="protein sequence ID" value="UQS84183.1"/>
    <property type="molecule type" value="Genomic_DNA"/>
</dbReference>
<dbReference type="PROSITE" id="PS50937">
    <property type="entry name" value="HTH_MERR_2"/>
    <property type="match status" value="1"/>
</dbReference>
<dbReference type="PRINTS" id="PR00040">
    <property type="entry name" value="HTHMERR"/>
</dbReference>
<dbReference type="SMART" id="SM00422">
    <property type="entry name" value="HTH_MERR"/>
    <property type="match status" value="1"/>
</dbReference>
<organism evidence="4 5">
    <name type="scientific">Bombilactobacillus thymidiniphilus</name>
    <dbReference type="NCBI Taxonomy" id="2923363"/>
    <lineage>
        <taxon>Bacteria</taxon>
        <taxon>Bacillati</taxon>
        <taxon>Bacillota</taxon>
        <taxon>Bacilli</taxon>
        <taxon>Lactobacillales</taxon>
        <taxon>Lactobacillaceae</taxon>
        <taxon>Bombilactobacillus</taxon>
    </lineage>
</organism>
<reference evidence="4 5" key="1">
    <citation type="journal article" date="2022" name="Int. J. Syst. Evol. Microbiol.">
        <title>Apilactobacillus apisilvae sp. nov., Nicolia spurrieriana gen. nov. sp. nov., Bombilactobacillus folatiphilus sp. nov. and Bombilactobacillus thymidiniphilus sp. nov., four new lactic acid bacterial isolates from stingless bees Tetragonula carbonaria and Austroplebeia australis.</title>
        <authorList>
            <person name="Oliphant S.A."/>
            <person name="Watson-Haigh N.S."/>
            <person name="Sumby K.M."/>
            <person name="Gardner J."/>
            <person name="Groom S."/>
            <person name="Jiranek V."/>
        </authorList>
    </citation>
    <scope>NUCLEOTIDE SEQUENCE [LARGE SCALE GENOMIC DNA]</scope>
    <source>
        <strain evidence="4 5">SG4_A1</strain>
    </source>
</reference>
<evidence type="ECO:0000313" key="4">
    <source>
        <dbReference type="EMBL" id="UQS84183.1"/>
    </source>
</evidence>
<keyword evidence="2" id="KW-0175">Coiled coil</keyword>
<accession>A0ABY4PEG3</accession>
<dbReference type="Gene3D" id="1.10.1660.10">
    <property type="match status" value="1"/>
</dbReference>
<evidence type="ECO:0000256" key="1">
    <source>
        <dbReference type="ARBA" id="ARBA00023125"/>
    </source>
</evidence>
<protein>
    <submittedName>
        <fullName evidence="4">MerR family transcriptional regulator</fullName>
    </submittedName>
</protein>
<dbReference type="PANTHER" id="PTHR30204">
    <property type="entry name" value="REDOX-CYCLING DRUG-SENSING TRANSCRIPTIONAL ACTIVATOR SOXR"/>
    <property type="match status" value="1"/>
</dbReference>
<feature type="domain" description="HTH merR-type" evidence="3">
    <location>
        <begin position="1"/>
        <end position="68"/>
    </location>
</feature>
<dbReference type="SUPFAM" id="SSF46955">
    <property type="entry name" value="Putative DNA-binding domain"/>
    <property type="match status" value="1"/>
</dbReference>